<feature type="signal peptide" evidence="6">
    <location>
        <begin position="1"/>
        <end position="16"/>
    </location>
</feature>
<dbReference type="InterPro" id="IPR013128">
    <property type="entry name" value="Peptidase_C1A"/>
</dbReference>
<reference evidence="10" key="1">
    <citation type="journal article" date="2017" name="Front. Plant Sci.">
        <title>Climate Clever Clovers: New Paradigm to Reduce the Environmental Footprint of Ruminants by Breeding Low Methanogenic Forages Utilizing Haplotype Variation.</title>
        <authorList>
            <person name="Kaur P."/>
            <person name="Appels R."/>
            <person name="Bayer P.E."/>
            <person name="Keeble-Gagnere G."/>
            <person name="Wang J."/>
            <person name="Hirakawa H."/>
            <person name="Shirasawa K."/>
            <person name="Vercoe P."/>
            <person name="Stefanova K."/>
            <person name="Durmic Z."/>
            <person name="Nichols P."/>
            <person name="Revell C."/>
            <person name="Isobe S.N."/>
            <person name="Edwards D."/>
            <person name="Erskine W."/>
        </authorList>
    </citation>
    <scope>NUCLEOTIDE SEQUENCE [LARGE SCALE GENOMIC DNA]</scope>
    <source>
        <strain evidence="10">cv. Daliak</strain>
    </source>
</reference>
<dbReference type="GO" id="GO:0008234">
    <property type="term" value="F:cysteine-type peptidase activity"/>
    <property type="evidence" value="ECO:0007669"/>
    <property type="project" value="UniProtKB-KW"/>
</dbReference>
<evidence type="ECO:0000256" key="6">
    <source>
        <dbReference type="SAM" id="SignalP"/>
    </source>
</evidence>
<organism evidence="9 10">
    <name type="scientific">Trifolium subterraneum</name>
    <name type="common">Subterranean clover</name>
    <dbReference type="NCBI Taxonomy" id="3900"/>
    <lineage>
        <taxon>Eukaryota</taxon>
        <taxon>Viridiplantae</taxon>
        <taxon>Streptophyta</taxon>
        <taxon>Embryophyta</taxon>
        <taxon>Tracheophyta</taxon>
        <taxon>Spermatophyta</taxon>
        <taxon>Magnoliopsida</taxon>
        <taxon>eudicotyledons</taxon>
        <taxon>Gunneridae</taxon>
        <taxon>Pentapetalae</taxon>
        <taxon>rosids</taxon>
        <taxon>fabids</taxon>
        <taxon>Fabales</taxon>
        <taxon>Fabaceae</taxon>
        <taxon>Papilionoideae</taxon>
        <taxon>50 kb inversion clade</taxon>
        <taxon>NPAAA clade</taxon>
        <taxon>Hologalegina</taxon>
        <taxon>IRL clade</taxon>
        <taxon>Trifolieae</taxon>
        <taxon>Trifolium</taxon>
    </lineage>
</organism>
<dbReference type="PROSITE" id="PS00640">
    <property type="entry name" value="THIOL_PROTEASE_ASN"/>
    <property type="match status" value="1"/>
</dbReference>
<dbReference type="Gene3D" id="3.90.70.10">
    <property type="entry name" value="Cysteine proteinases"/>
    <property type="match status" value="1"/>
</dbReference>
<dbReference type="PANTHER" id="PTHR12411">
    <property type="entry name" value="CYSTEINE PROTEASE FAMILY C1-RELATED"/>
    <property type="match status" value="1"/>
</dbReference>
<dbReference type="SUPFAM" id="SSF54001">
    <property type="entry name" value="Cysteine proteinases"/>
    <property type="match status" value="2"/>
</dbReference>
<feature type="domain" description="Peptidase C1A papain C-terminal" evidence="7">
    <location>
        <begin position="44"/>
        <end position="219"/>
    </location>
</feature>
<evidence type="ECO:0000256" key="4">
    <source>
        <dbReference type="ARBA" id="ARBA00022807"/>
    </source>
</evidence>
<gene>
    <name evidence="9" type="ORF">TSUD_305150</name>
</gene>
<sequence>MALILVVFTLFTVTFALDMSIISYDTTHADKSSRRSDDEVKTMYHEWRVKYGKINNNLGESQKDKRFEIFKDNLRFIGEHNAENRTYKVGLNRFADLSNEEYRARYLGIRIDPIERMMARTKTSSNRYAPSVADKLPQSVDWRKEGAVAQGIFTGRCGTALDHGVTAVGYGTENGVDFWIVKNSWGKDWGESGYFRLERNLRTSVKGKCGIAMQSSYPIKNGQNPVKLH</sequence>
<keyword evidence="2" id="KW-0645">Protease</keyword>
<evidence type="ECO:0000259" key="7">
    <source>
        <dbReference type="SMART" id="SM00645"/>
    </source>
</evidence>
<accession>A0A2Z6NZ22</accession>
<dbReference type="InterPro" id="IPR013201">
    <property type="entry name" value="Prot_inhib_I29"/>
</dbReference>
<dbReference type="InterPro" id="IPR025661">
    <property type="entry name" value="Pept_asp_AS"/>
</dbReference>
<dbReference type="Pfam" id="PF08246">
    <property type="entry name" value="Inhibitor_I29"/>
    <property type="match status" value="1"/>
</dbReference>
<feature type="chain" id="PRO_5018659130" description="Cathepsin propeptide inhibitor domain-containing protein" evidence="6">
    <location>
        <begin position="17"/>
        <end position="229"/>
    </location>
</feature>
<dbReference type="InterPro" id="IPR025660">
    <property type="entry name" value="Pept_his_AS"/>
</dbReference>
<dbReference type="Gene3D" id="1.10.287.2250">
    <property type="match status" value="1"/>
</dbReference>
<dbReference type="SMART" id="SM00848">
    <property type="entry name" value="Inhibitor_I29"/>
    <property type="match status" value="1"/>
</dbReference>
<protein>
    <recommendedName>
        <fullName evidence="11">Cathepsin propeptide inhibitor domain-containing protein</fullName>
    </recommendedName>
</protein>
<dbReference type="InterPro" id="IPR038765">
    <property type="entry name" value="Papain-like_cys_pep_sf"/>
</dbReference>
<evidence type="ECO:0000256" key="1">
    <source>
        <dbReference type="ARBA" id="ARBA00008455"/>
    </source>
</evidence>
<keyword evidence="6" id="KW-0732">Signal</keyword>
<evidence type="ECO:0000256" key="2">
    <source>
        <dbReference type="ARBA" id="ARBA00022670"/>
    </source>
</evidence>
<evidence type="ECO:0000313" key="9">
    <source>
        <dbReference type="EMBL" id="GAU42170.1"/>
    </source>
</evidence>
<dbReference type="Proteomes" id="UP000242715">
    <property type="component" value="Unassembled WGS sequence"/>
</dbReference>
<dbReference type="Pfam" id="PF00112">
    <property type="entry name" value="Peptidase_C1"/>
    <property type="match status" value="1"/>
</dbReference>
<evidence type="ECO:0000313" key="10">
    <source>
        <dbReference type="Proteomes" id="UP000242715"/>
    </source>
</evidence>
<evidence type="ECO:0000259" key="8">
    <source>
        <dbReference type="SMART" id="SM00848"/>
    </source>
</evidence>
<keyword evidence="4" id="KW-0788">Thiol protease</keyword>
<feature type="domain" description="Cathepsin propeptide inhibitor" evidence="8">
    <location>
        <begin position="44"/>
        <end position="102"/>
    </location>
</feature>
<evidence type="ECO:0000256" key="3">
    <source>
        <dbReference type="ARBA" id="ARBA00022801"/>
    </source>
</evidence>
<dbReference type="PROSITE" id="PS00639">
    <property type="entry name" value="THIOL_PROTEASE_HIS"/>
    <property type="match status" value="1"/>
</dbReference>
<evidence type="ECO:0008006" key="11">
    <source>
        <dbReference type="Google" id="ProtNLM"/>
    </source>
</evidence>
<dbReference type="AlphaFoldDB" id="A0A2Z6NZ22"/>
<name>A0A2Z6NZ22_TRISU</name>
<dbReference type="GO" id="GO:0006508">
    <property type="term" value="P:proteolysis"/>
    <property type="evidence" value="ECO:0007669"/>
    <property type="project" value="UniProtKB-KW"/>
</dbReference>
<comment type="similarity">
    <text evidence="1">Belongs to the peptidase C1 family.</text>
</comment>
<dbReference type="OrthoDB" id="10253408at2759"/>
<keyword evidence="5" id="KW-1015">Disulfide bond</keyword>
<proteinExistence type="inferred from homology"/>
<dbReference type="EMBL" id="DF973903">
    <property type="protein sequence ID" value="GAU42170.1"/>
    <property type="molecule type" value="Genomic_DNA"/>
</dbReference>
<evidence type="ECO:0000256" key="5">
    <source>
        <dbReference type="ARBA" id="ARBA00023157"/>
    </source>
</evidence>
<keyword evidence="3" id="KW-0378">Hydrolase</keyword>
<keyword evidence="10" id="KW-1185">Reference proteome</keyword>
<dbReference type="InterPro" id="IPR000668">
    <property type="entry name" value="Peptidase_C1A_C"/>
</dbReference>
<dbReference type="SMART" id="SM00645">
    <property type="entry name" value="Pept_C1"/>
    <property type="match status" value="1"/>
</dbReference>